<sequence length="126" mass="13485">MGFVVGESASLTRRFSDADLAAFSRLSGTVVSPAEGVPGPLIGALFSCLLGVDLPGPGTNYLKQEMRFLAPVPLDVELTARVTITRLRPEKHLVDLETVCDLPDGTRVCEGRALVYVEDAIRRTAA</sequence>
<proteinExistence type="predicted"/>
<evidence type="ECO:0000313" key="1">
    <source>
        <dbReference type="EMBL" id="NBN64581.1"/>
    </source>
</evidence>
<dbReference type="InterPro" id="IPR029069">
    <property type="entry name" value="HotDog_dom_sf"/>
</dbReference>
<organism evidence="1 2">
    <name type="scientific">Pannonibacter tanglangensis</name>
    <dbReference type="NCBI Taxonomy" id="2750084"/>
    <lineage>
        <taxon>Bacteria</taxon>
        <taxon>Pseudomonadati</taxon>
        <taxon>Pseudomonadota</taxon>
        <taxon>Alphaproteobacteria</taxon>
        <taxon>Hyphomicrobiales</taxon>
        <taxon>Stappiaceae</taxon>
        <taxon>Pannonibacter</taxon>
    </lineage>
</organism>
<dbReference type="SUPFAM" id="SSF54637">
    <property type="entry name" value="Thioesterase/thiol ester dehydrase-isomerase"/>
    <property type="match status" value="1"/>
</dbReference>
<dbReference type="PANTHER" id="PTHR43437">
    <property type="entry name" value="HYDROXYACYL-THIOESTER DEHYDRATASE TYPE 2, MITOCHONDRIAL-RELATED"/>
    <property type="match status" value="1"/>
</dbReference>
<name>A0ABW9ZLV8_9HYPH</name>
<dbReference type="Gene3D" id="3.10.129.10">
    <property type="entry name" value="Hotdog Thioesterase"/>
    <property type="match status" value="1"/>
</dbReference>
<protein>
    <submittedName>
        <fullName evidence="1">Phosphate acetyltransferase</fullName>
    </submittedName>
</protein>
<evidence type="ECO:0000313" key="2">
    <source>
        <dbReference type="Proteomes" id="UP000541347"/>
    </source>
</evidence>
<comment type="caution">
    <text evidence="1">The sequence shown here is derived from an EMBL/GenBank/DDBJ whole genome shotgun (WGS) entry which is preliminary data.</text>
</comment>
<dbReference type="PANTHER" id="PTHR43437:SF3">
    <property type="entry name" value="HYDROXYACYL-THIOESTER DEHYDRATASE TYPE 2, MITOCHONDRIAL"/>
    <property type="match status" value="1"/>
</dbReference>
<dbReference type="InterPro" id="IPR050965">
    <property type="entry name" value="UPF0336/Enoyl-CoA_hydratase"/>
</dbReference>
<dbReference type="Proteomes" id="UP000541347">
    <property type="component" value="Unassembled WGS sequence"/>
</dbReference>
<keyword evidence="2" id="KW-1185">Reference proteome</keyword>
<dbReference type="EMBL" id="JAABLP010000003">
    <property type="protein sequence ID" value="NBN64581.1"/>
    <property type="molecule type" value="Genomic_DNA"/>
</dbReference>
<accession>A0ABW9ZLV8</accession>
<gene>
    <name evidence="1" type="ORF">GWI71_12875</name>
</gene>
<reference evidence="1 2" key="1">
    <citation type="submission" date="2020-01" db="EMBL/GenBank/DDBJ databases">
        <authorList>
            <person name="Peng S.Y."/>
            <person name="Li J."/>
            <person name="Wang M."/>
            <person name="Wang L."/>
            <person name="Wang C.Q."/>
            <person name="Wang J.R."/>
        </authorList>
    </citation>
    <scope>NUCLEOTIDE SEQUENCE [LARGE SCALE GENOMIC DNA]</scope>
    <source>
        <strain evidence="1 2">XCT-34</strain>
    </source>
</reference>